<dbReference type="EC" id="2.7.1.40" evidence="5 15"/>
<keyword evidence="10 16" id="KW-0418">Kinase</keyword>
<reference evidence="19" key="2">
    <citation type="submission" date="2020-09" db="EMBL/GenBank/DDBJ databases">
        <authorList>
            <person name="Sun Q."/>
            <person name="Kim S."/>
        </authorList>
    </citation>
    <scope>NUCLEOTIDE SEQUENCE</scope>
    <source>
        <strain evidence="19">KCTC 12368</strain>
    </source>
</reference>
<evidence type="ECO:0000256" key="11">
    <source>
        <dbReference type="ARBA" id="ARBA00022840"/>
    </source>
</evidence>
<dbReference type="InterPro" id="IPR015793">
    <property type="entry name" value="Pyrv_Knase_brl"/>
</dbReference>
<dbReference type="GO" id="GO:0005524">
    <property type="term" value="F:ATP binding"/>
    <property type="evidence" value="ECO:0007669"/>
    <property type="project" value="UniProtKB-KW"/>
</dbReference>
<keyword evidence="20" id="KW-1185">Reference proteome</keyword>
<evidence type="ECO:0000256" key="12">
    <source>
        <dbReference type="ARBA" id="ARBA00022842"/>
    </source>
</evidence>
<dbReference type="PANTHER" id="PTHR11817">
    <property type="entry name" value="PYRUVATE KINASE"/>
    <property type="match status" value="1"/>
</dbReference>
<dbReference type="InterPro" id="IPR015806">
    <property type="entry name" value="Pyrv_Knase_insert_dom_sf"/>
</dbReference>
<dbReference type="SUPFAM" id="SSF50800">
    <property type="entry name" value="PK beta-barrel domain-like"/>
    <property type="match status" value="1"/>
</dbReference>
<evidence type="ECO:0000256" key="4">
    <source>
        <dbReference type="ARBA" id="ARBA00008663"/>
    </source>
</evidence>
<comment type="caution">
    <text evidence="19">The sequence shown here is derived from an EMBL/GenBank/DDBJ whole genome shotgun (WGS) entry which is preliminary data.</text>
</comment>
<evidence type="ECO:0000256" key="6">
    <source>
        <dbReference type="ARBA" id="ARBA00018587"/>
    </source>
</evidence>
<sequence>MNLPIANKKTKILATVGPASNNEKTLTDLVKAGVNVFRLNFSHGNHDGHAEVIELIRKINKDYGLNVGILQDLQGPKIRVGEVQDNGVEIKEGEPITITNDPVIGTSQLVSTVYQNLPQDVVPGDRILIDDGNLEVAVNSTDGKNVNCTVVHGGILKSRKGINLPNTKVSAPSLTEKDIKDLAFGLDKEVDWIALSFVRSAEDIVDLRKRIKAQGKDCRIVAKIEKPEALDNIDEIIEATDGVMVARGDLGVEVPMEMVPLWQKRIVEKCKKACKPVIIATQMLESMIQNPRPTRAETNDVATAVLDGADAVMLSAETASGSYPVHAVKAMTKIIQYIEQNSDVYHYLYEMREDDPTYVSNNVIMMASGLSKNVNAKAIVGITASGFTAFRIASHRPFAKNFVFTHNKTLITQLSLVWGVTAYYFDGEQTSTDETITFIQDSLKELGDLEVGDVMINTASMPLKSKGKTNMLKIHVVE</sequence>
<proteinExistence type="inferred from homology"/>
<dbReference type="NCBIfam" id="NF004491">
    <property type="entry name" value="PRK05826.1"/>
    <property type="match status" value="1"/>
</dbReference>
<dbReference type="SUPFAM" id="SSF51621">
    <property type="entry name" value="Phosphoenolpyruvate/pyruvate domain"/>
    <property type="match status" value="1"/>
</dbReference>
<dbReference type="NCBIfam" id="NF004978">
    <property type="entry name" value="PRK06354.1"/>
    <property type="match status" value="1"/>
</dbReference>
<dbReference type="Pfam" id="PF02887">
    <property type="entry name" value="PK_C"/>
    <property type="match status" value="1"/>
</dbReference>
<evidence type="ECO:0000259" key="18">
    <source>
        <dbReference type="Pfam" id="PF02887"/>
    </source>
</evidence>
<dbReference type="InterPro" id="IPR011037">
    <property type="entry name" value="Pyrv_Knase-like_insert_dom_sf"/>
</dbReference>
<feature type="domain" description="Pyruvate kinase barrel" evidence="17">
    <location>
        <begin position="8"/>
        <end position="328"/>
    </location>
</feature>
<dbReference type="FunFam" id="2.40.33.10:FF:000001">
    <property type="entry name" value="Pyruvate kinase"/>
    <property type="match status" value="1"/>
</dbReference>
<feature type="domain" description="Pyruvate kinase C-terminal" evidence="18">
    <location>
        <begin position="362"/>
        <end position="475"/>
    </location>
</feature>
<dbReference type="GO" id="GO:0004743">
    <property type="term" value="F:pyruvate kinase activity"/>
    <property type="evidence" value="ECO:0007669"/>
    <property type="project" value="UniProtKB-UniRule"/>
</dbReference>
<dbReference type="InterPro" id="IPR040442">
    <property type="entry name" value="Pyrv_kinase-like_dom_sf"/>
</dbReference>
<evidence type="ECO:0000256" key="5">
    <source>
        <dbReference type="ARBA" id="ARBA00012142"/>
    </source>
</evidence>
<dbReference type="Proteomes" id="UP000619457">
    <property type="component" value="Unassembled WGS sequence"/>
</dbReference>
<comment type="similarity">
    <text evidence="4 16">Belongs to the pyruvate kinase family.</text>
</comment>
<dbReference type="GO" id="GO:0030955">
    <property type="term" value="F:potassium ion binding"/>
    <property type="evidence" value="ECO:0007669"/>
    <property type="project" value="UniProtKB-UniRule"/>
</dbReference>
<evidence type="ECO:0000256" key="8">
    <source>
        <dbReference type="ARBA" id="ARBA00022723"/>
    </source>
</evidence>
<dbReference type="GO" id="GO:0000287">
    <property type="term" value="F:magnesium ion binding"/>
    <property type="evidence" value="ECO:0007669"/>
    <property type="project" value="UniProtKB-UniRule"/>
</dbReference>
<dbReference type="PROSITE" id="PS00110">
    <property type="entry name" value="PYRUVATE_KINASE"/>
    <property type="match status" value="1"/>
</dbReference>
<name>A0A918PZ02_9BACT</name>
<evidence type="ECO:0000256" key="16">
    <source>
        <dbReference type="RuleBase" id="RU000504"/>
    </source>
</evidence>
<dbReference type="InterPro" id="IPR018209">
    <property type="entry name" value="Pyrv_Knase_AS"/>
</dbReference>
<organism evidence="19 20">
    <name type="scientific">Echinicola pacifica</name>
    <dbReference type="NCBI Taxonomy" id="346377"/>
    <lineage>
        <taxon>Bacteria</taxon>
        <taxon>Pseudomonadati</taxon>
        <taxon>Bacteroidota</taxon>
        <taxon>Cytophagia</taxon>
        <taxon>Cytophagales</taxon>
        <taxon>Cyclobacteriaceae</taxon>
        <taxon>Echinicola</taxon>
    </lineage>
</organism>
<comment type="cofactor">
    <cofactor evidence="2">
        <name>K(+)</name>
        <dbReference type="ChEBI" id="CHEBI:29103"/>
    </cofactor>
</comment>
<dbReference type="InterPro" id="IPR015813">
    <property type="entry name" value="Pyrv/PenolPyrv_kinase-like_dom"/>
</dbReference>
<dbReference type="PRINTS" id="PR01050">
    <property type="entry name" value="PYRUVTKNASE"/>
</dbReference>
<dbReference type="SUPFAM" id="SSF52935">
    <property type="entry name" value="PK C-terminal domain-like"/>
    <property type="match status" value="1"/>
</dbReference>
<dbReference type="GO" id="GO:0016301">
    <property type="term" value="F:kinase activity"/>
    <property type="evidence" value="ECO:0007669"/>
    <property type="project" value="UniProtKB-KW"/>
</dbReference>
<keyword evidence="9" id="KW-0547">Nucleotide-binding</keyword>
<evidence type="ECO:0000256" key="13">
    <source>
        <dbReference type="ARBA" id="ARBA00023152"/>
    </source>
</evidence>
<evidence type="ECO:0000256" key="10">
    <source>
        <dbReference type="ARBA" id="ARBA00022777"/>
    </source>
</evidence>
<keyword evidence="11" id="KW-0067">ATP-binding</keyword>
<evidence type="ECO:0000256" key="7">
    <source>
        <dbReference type="ARBA" id="ARBA00022679"/>
    </source>
</evidence>
<dbReference type="AlphaFoldDB" id="A0A918PZ02"/>
<evidence type="ECO:0000256" key="9">
    <source>
        <dbReference type="ARBA" id="ARBA00022741"/>
    </source>
</evidence>
<dbReference type="RefSeq" id="WP_018473102.1">
    <property type="nucleotide sequence ID" value="NZ_BMWX01000003.1"/>
</dbReference>
<evidence type="ECO:0000256" key="1">
    <source>
        <dbReference type="ARBA" id="ARBA00001946"/>
    </source>
</evidence>
<comment type="pathway">
    <text evidence="3 16">Carbohydrate degradation; glycolysis; pyruvate from D-glyceraldehyde 3-phosphate: step 5/5.</text>
</comment>
<comment type="cofactor">
    <cofactor evidence="1">
        <name>Mg(2+)</name>
        <dbReference type="ChEBI" id="CHEBI:18420"/>
    </cofactor>
</comment>
<keyword evidence="12 16" id="KW-0460">Magnesium</keyword>
<evidence type="ECO:0000256" key="14">
    <source>
        <dbReference type="ARBA" id="ARBA00023317"/>
    </source>
</evidence>
<evidence type="ECO:0000313" key="19">
    <source>
        <dbReference type="EMBL" id="GGZ27140.1"/>
    </source>
</evidence>
<comment type="catalytic activity">
    <reaction evidence="16">
        <text>pyruvate + ATP = phosphoenolpyruvate + ADP + H(+)</text>
        <dbReference type="Rhea" id="RHEA:18157"/>
        <dbReference type="ChEBI" id="CHEBI:15361"/>
        <dbReference type="ChEBI" id="CHEBI:15378"/>
        <dbReference type="ChEBI" id="CHEBI:30616"/>
        <dbReference type="ChEBI" id="CHEBI:58702"/>
        <dbReference type="ChEBI" id="CHEBI:456216"/>
        <dbReference type="EC" id="2.7.1.40"/>
    </reaction>
</comment>
<dbReference type="InterPro" id="IPR036918">
    <property type="entry name" value="Pyrv_Knase_C_sf"/>
</dbReference>
<evidence type="ECO:0000313" key="20">
    <source>
        <dbReference type="Proteomes" id="UP000619457"/>
    </source>
</evidence>
<keyword evidence="7 16" id="KW-0808">Transferase</keyword>
<keyword evidence="8" id="KW-0479">Metal-binding</keyword>
<dbReference type="FunFam" id="3.20.20.60:FF:000025">
    <property type="entry name" value="Pyruvate kinase"/>
    <property type="match status" value="1"/>
</dbReference>
<protein>
    <recommendedName>
        <fullName evidence="6 15">Pyruvate kinase</fullName>
        <ecNumber evidence="5 15">2.7.1.40</ecNumber>
    </recommendedName>
</protein>
<keyword evidence="14 19" id="KW-0670">Pyruvate</keyword>
<dbReference type="Gene3D" id="2.40.33.10">
    <property type="entry name" value="PK beta-barrel domain-like"/>
    <property type="match status" value="1"/>
</dbReference>
<evidence type="ECO:0000256" key="15">
    <source>
        <dbReference type="NCBIfam" id="TIGR01064"/>
    </source>
</evidence>
<dbReference type="Gene3D" id="3.40.1380.20">
    <property type="entry name" value="Pyruvate kinase, C-terminal domain"/>
    <property type="match status" value="1"/>
</dbReference>
<dbReference type="InterPro" id="IPR001697">
    <property type="entry name" value="Pyr_Knase"/>
</dbReference>
<dbReference type="Gene3D" id="3.20.20.60">
    <property type="entry name" value="Phosphoenolpyruvate-binding domains"/>
    <property type="match status" value="1"/>
</dbReference>
<dbReference type="Pfam" id="PF00224">
    <property type="entry name" value="PK"/>
    <property type="match status" value="1"/>
</dbReference>
<keyword evidence="13 16" id="KW-0324">Glycolysis</keyword>
<dbReference type="EMBL" id="BMWX01000003">
    <property type="protein sequence ID" value="GGZ27140.1"/>
    <property type="molecule type" value="Genomic_DNA"/>
</dbReference>
<evidence type="ECO:0000256" key="3">
    <source>
        <dbReference type="ARBA" id="ARBA00004997"/>
    </source>
</evidence>
<gene>
    <name evidence="19" type="primary">pyk</name>
    <name evidence="19" type="ORF">GCM10007049_19890</name>
</gene>
<dbReference type="InterPro" id="IPR015795">
    <property type="entry name" value="Pyrv_Knase_C"/>
</dbReference>
<reference evidence="19" key="1">
    <citation type="journal article" date="2014" name="Int. J. Syst. Evol. Microbiol.">
        <title>Complete genome sequence of Corynebacterium casei LMG S-19264T (=DSM 44701T), isolated from a smear-ripened cheese.</title>
        <authorList>
            <consortium name="US DOE Joint Genome Institute (JGI-PGF)"/>
            <person name="Walter F."/>
            <person name="Albersmeier A."/>
            <person name="Kalinowski J."/>
            <person name="Ruckert C."/>
        </authorList>
    </citation>
    <scope>NUCLEOTIDE SEQUENCE</scope>
    <source>
        <strain evidence="19">KCTC 12368</strain>
    </source>
</reference>
<evidence type="ECO:0000259" key="17">
    <source>
        <dbReference type="Pfam" id="PF00224"/>
    </source>
</evidence>
<accession>A0A918PZ02</accession>
<evidence type="ECO:0000256" key="2">
    <source>
        <dbReference type="ARBA" id="ARBA00001958"/>
    </source>
</evidence>
<dbReference type="NCBIfam" id="TIGR01064">
    <property type="entry name" value="pyruv_kin"/>
    <property type="match status" value="1"/>
</dbReference>